<dbReference type="InterPro" id="IPR051263">
    <property type="entry name" value="C-type_cytochrome_biogenesis"/>
</dbReference>
<sequence>MRGLIGLLLMTACLVASAAGPELTASQQARYHQLNAELRCLICQNRTIAESDAPLAKDLRAIVARDIVAGKSDAEIKQYLVDRYGEWVLYDPPFQFTTLILWLGPFVLLFVGLGIAVVVIRRREDVRTTTQPPLDRTRLAQVLDDDAPDNRTASKDRS</sequence>
<evidence type="ECO:0000256" key="7">
    <source>
        <dbReference type="RuleBase" id="RU364112"/>
    </source>
</evidence>
<proteinExistence type="inferred from homology"/>
<dbReference type="Proteomes" id="UP001595462">
    <property type="component" value="Unassembled WGS sequence"/>
</dbReference>
<keyword evidence="7" id="KW-0472">Membrane</keyword>
<evidence type="ECO:0000256" key="1">
    <source>
        <dbReference type="ARBA" id="ARBA00010342"/>
    </source>
</evidence>
<organism evidence="9 10">
    <name type="scientific">Salinisphaera aquimarina</name>
    <dbReference type="NCBI Taxonomy" id="2094031"/>
    <lineage>
        <taxon>Bacteria</taxon>
        <taxon>Pseudomonadati</taxon>
        <taxon>Pseudomonadota</taxon>
        <taxon>Gammaproteobacteria</taxon>
        <taxon>Salinisphaerales</taxon>
        <taxon>Salinisphaeraceae</taxon>
        <taxon>Salinisphaera</taxon>
    </lineage>
</organism>
<keyword evidence="10" id="KW-1185">Reference proteome</keyword>
<dbReference type="Gene3D" id="1.10.8.640">
    <property type="entry name" value="Cytochrome C biogenesis protein"/>
    <property type="match status" value="1"/>
</dbReference>
<comment type="function">
    <text evidence="7">Possible subunit of a heme lyase.</text>
</comment>
<accession>A0ABV7EUE3</accession>
<dbReference type="InterPro" id="IPR038297">
    <property type="entry name" value="CcmH/CycL/NrfF/Ccl2_sf"/>
</dbReference>
<feature type="domain" description="CcmH/CycL/Ccl2/NrfF N-terminal" evidence="8">
    <location>
        <begin position="8"/>
        <end position="142"/>
    </location>
</feature>
<dbReference type="Pfam" id="PF03918">
    <property type="entry name" value="CcmH"/>
    <property type="match status" value="1"/>
</dbReference>
<dbReference type="PANTHER" id="PTHR47870:SF1">
    <property type="entry name" value="CYTOCHROME C-TYPE BIOGENESIS PROTEIN CCMH"/>
    <property type="match status" value="1"/>
</dbReference>
<evidence type="ECO:0000313" key="9">
    <source>
        <dbReference type="EMBL" id="MFC3105400.1"/>
    </source>
</evidence>
<evidence type="ECO:0000256" key="3">
    <source>
        <dbReference type="ARBA" id="ARBA00022723"/>
    </source>
</evidence>
<evidence type="ECO:0000259" key="8">
    <source>
        <dbReference type="Pfam" id="PF03918"/>
    </source>
</evidence>
<reference evidence="10" key="1">
    <citation type="journal article" date="2019" name="Int. J. Syst. Evol. Microbiol.">
        <title>The Global Catalogue of Microorganisms (GCM) 10K type strain sequencing project: providing services to taxonomists for standard genome sequencing and annotation.</title>
        <authorList>
            <consortium name="The Broad Institute Genomics Platform"/>
            <consortium name="The Broad Institute Genome Sequencing Center for Infectious Disease"/>
            <person name="Wu L."/>
            <person name="Ma J."/>
        </authorList>
    </citation>
    <scope>NUCLEOTIDE SEQUENCE [LARGE SCALE GENOMIC DNA]</scope>
    <source>
        <strain evidence="10">KCTC 52640</strain>
    </source>
</reference>
<dbReference type="RefSeq" id="WP_380690954.1">
    <property type="nucleotide sequence ID" value="NZ_JBHRSS010000008.1"/>
</dbReference>
<feature type="transmembrane region" description="Helical" evidence="7">
    <location>
        <begin position="99"/>
        <end position="120"/>
    </location>
</feature>
<name>A0ABV7EUE3_9GAMM</name>
<keyword evidence="6 7" id="KW-0408">Iron</keyword>
<evidence type="ECO:0000256" key="6">
    <source>
        <dbReference type="ARBA" id="ARBA00023004"/>
    </source>
</evidence>
<evidence type="ECO:0000313" key="10">
    <source>
        <dbReference type="Proteomes" id="UP001595462"/>
    </source>
</evidence>
<gene>
    <name evidence="9" type="ORF">ACFOSU_16110</name>
</gene>
<dbReference type="PANTHER" id="PTHR47870">
    <property type="entry name" value="CYTOCHROME C-TYPE BIOGENESIS PROTEIN CCMH"/>
    <property type="match status" value="1"/>
</dbReference>
<evidence type="ECO:0000256" key="4">
    <source>
        <dbReference type="ARBA" id="ARBA00022729"/>
    </source>
</evidence>
<keyword evidence="7" id="KW-0812">Transmembrane</keyword>
<keyword evidence="7" id="KW-1133">Transmembrane helix</keyword>
<keyword evidence="5" id="KW-0201">Cytochrome c-type biogenesis</keyword>
<keyword evidence="3 7" id="KW-0479">Metal-binding</keyword>
<dbReference type="InterPro" id="IPR005616">
    <property type="entry name" value="CcmH/CycL/Ccl2/NrfF_N"/>
</dbReference>
<keyword evidence="4 7" id="KW-0732">Signal</keyword>
<evidence type="ECO:0000256" key="2">
    <source>
        <dbReference type="ARBA" id="ARBA00022617"/>
    </source>
</evidence>
<keyword evidence="2 7" id="KW-0349">Heme</keyword>
<comment type="similarity">
    <text evidence="1 7">Belongs to the CcmH/CycL/Ccl2/NrfF family.</text>
</comment>
<dbReference type="CDD" id="cd16378">
    <property type="entry name" value="CcmH_N"/>
    <property type="match status" value="1"/>
</dbReference>
<protein>
    <recommendedName>
        <fullName evidence="7">Cytochrome c-type biogenesis protein</fullName>
    </recommendedName>
</protein>
<feature type="chain" id="PRO_5045004032" description="Cytochrome c-type biogenesis protein" evidence="7">
    <location>
        <begin position="19"/>
        <end position="158"/>
    </location>
</feature>
<evidence type="ECO:0000256" key="5">
    <source>
        <dbReference type="ARBA" id="ARBA00022748"/>
    </source>
</evidence>
<comment type="caution">
    <text evidence="9">The sequence shown here is derived from an EMBL/GenBank/DDBJ whole genome shotgun (WGS) entry which is preliminary data.</text>
</comment>
<dbReference type="EMBL" id="JBHRSS010000008">
    <property type="protein sequence ID" value="MFC3105400.1"/>
    <property type="molecule type" value="Genomic_DNA"/>
</dbReference>
<feature type="signal peptide" evidence="7">
    <location>
        <begin position="1"/>
        <end position="18"/>
    </location>
</feature>